<dbReference type="SMART" id="SM00470">
    <property type="entry name" value="ParB"/>
    <property type="match status" value="1"/>
</dbReference>
<dbReference type="Proteomes" id="UP000269157">
    <property type="component" value="Unassembled WGS sequence"/>
</dbReference>
<name>A0A497UZB7_9RHOB</name>
<dbReference type="OrthoDB" id="7812516at2"/>
<dbReference type="InterPro" id="IPR036086">
    <property type="entry name" value="ParB/Sulfiredoxin_sf"/>
</dbReference>
<dbReference type="CDD" id="cd16405">
    <property type="entry name" value="RepB_like_N"/>
    <property type="match status" value="1"/>
</dbReference>
<accession>A0A497UZB7</accession>
<evidence type="ECO:0000313" key="3">
    <source>
        <dbReference type="Proteomes" id="UP000269157"/>
    </source>
</evidence>
<evidence type="ECO:0000259" key="1">
    <source>
        <dbReference type="SMART" id="SM00470"/>
    </source>
</evidence>
<dbReference type="InterPro" id="IPR050336">
    <property type="entry name" value="Chromosome_partition/occlusion"/>
</dbReference>
<dbReference type="SUPFAM" id="SSF110849">
    <property type="entry name" value="ParB/Sulfiredoxin"/>
    <property type="match status" value="1"/>
</dbReference>
<dbReference type="InterPro" id="IPR003115">
    <property type="entry name" value="ParB_N"/>
</dbReference>
<proteinExistence type="predicted"/>
<protein>
    <submittedName>
        <fullName evidence="2">ParB family chromosome partitioning protein</fullName>
    </submittedName>
</protein>
<evidence type="ECO:0000313" key="2">
    <source>
        <dbReference type="EMBL" id="RLJ36182.1"/>
    </source>
</evidence>
<comment type="caution">
    <text evidence="2">The sequence shown here is derived from an EMBL/GenBank/DDBJ whole genome shotgun (WGS) entry which is preliminary data.</text>
</comment>
<sequence>MAKRKRLTPAALTESTPSLASSAALETKAHYPLGVAPSGVTRAPIAQVAGDTAAHAALEELATALETARVSGRLVQDIALDDIKADHLLRDRMGVDTQEMDALKTSLLARGQQTPIEVIALEGGGYGLISGWRRLSAFAALHAETGESRFAKIQALIKPITSVTDSYVAMVEENEIRSNLSFYERARLASEAARLGVYPDSMEAVRALFASGSRARRSKINSFVRLHEGLGSQLSFPAHIPERLGLALVKALDADAGFAARVDDALQQAGSADPDAERAVLEQVLRKGGAAKPAKPAPVEVAPGVALSARSGRLVLSGRGVTDALEQDLIRWLGTR</sequence>
<dbReference type="PANTHER" id="PTHR33375:SF1">
    <property type="entry name" value="CHROMOSOME-PARTITIONING PROTEIN PARB-RELATED"/>
    <property type="match status" value="1"/>
</dbReference>
<organism evidence="2 3">
    <name type="scientific">Litoreibacter meonggei</name>
    <dbReference type="NCBI Taxonomy" id="1049199"/>
    <lineage>
        <taxon>Bacteria</taxon>
        <taxon>Pseudomonadati</taxon>
        <taxon>Pseudomonadota</taxon>
        <taxon>Alphaproteobacteria</taxon>
        <taxon>Rhodobacterales</taxon>
        <taxon>Roseobacteraceae</taxon>
        <taxon>Litoreibacter</taxon>
    </lineage>
</organism>
<keyword evidence="3" id="KW-1185">Reference proteome</keyword>
<dbReference type="GO" id="GO:0007059">
    <property type="term" value="P:chromosome segregation"/>
    <property type="evidence" value="ECO:0007669"/>
    <property type="project" value="TreeGrafter"/>
</dbReference>
<feature type="domain" description="ParB-like N-terminal" evidence="1">
    <location>
        <begin position="76"/>
        <end position="175"/>
    </location>
</feature>
<dbReference type="EMBL" id="RCCE01000010">
    <property type="protein sequence ID" value="RLJ36182.1"/>
    <property type="molecule type" value="Genomic_DNA"/>
</dbReference>
<dbReference type="AlphaFoldDB" id="A0A497UZB7"/>
<dbReference type="Gene3D" id="3.90.1530.30">
    <property type="match status" value="1"/>
</dbReference>
<dbReference type="GO" id="GO:0005694">
    <property type="term" value="C:chromosome"/>
    <property type="evidence" value="ECO:0007669"/>
    <property type="project" value="TreeGrafter"/>
</dbReference>
<gene>
    <name evidence="2" type="ORF">BCF46_3872</name>
</gene>
<dbReference type="InterPro" id="IPR037972">
    <property type="entry name" value="RepB_N"/>
</dbReference>
<dbReference type="RefSeq" id="WP_121028260.1">
    <property type="nucleotide sequence ID" value="NZ_RCCE01000010.1"/>
</dbReference>
<reference evidence="2 3" key="1">
    <citation type="submission" date="2018-10" db="EMBL/GenBank/DDBJ databases">
        <title>Genomic Encyclopedia of Archaeal and Bacterial Type Strains, Phase II (KMG-II): from individual species to whole genera.</title>
        <authorList>
            <person name="Goeker M."/>
        </authorList>
    </citation>
    <scope>NUCLEOTIDE SEQUENCE [LARGE SCALE GENOMIC DNA]</scope>
    <source>
        <strain evidence="2 3">DSM 29466</strain>
    </source>
</reference>
<dbReference type="Pfam" id="PF02195">
    <property type="entry name" value="ParB_N"/>
    <property type="match status" value="1"/>
</dbReference>
<dbReference type="PANTHER" id="PTHR33375">
    <property type="entry name" value="CHROMOSOME-PARTITIONING PROTEIN PARB-RELATED"/>
    <property type="match status" value="1"/>
</dbReference>